<protein>
    <recommendedName>
        <fullName evidence="3">Per a allergen</fullName>
    </recommendedName>
</protein>
<proteinExistence type="predicted"/>
<evidence type="ECO:0008006" key="3">
    <source>
        <dbReference type="Google" id="ProtNLM"/>
    </source>
</evidence>
<evidence type="ECO:0000313" key="2">
    <source>
        <dbReference type="Proteomes" id="UP001148838"/>
    </source>
</evidence>
<organism evidence="1 2">
    <name type="scientific">Periplaneta americana</name>
    <name type="common">American cockroach</name>
    <name type="synonym">Blatta americana</name>
    <dbReference type="NCBI Taxonomy" id="6978"/>
    <lineage>
        <taxon>Eukaryota</taxon>
        <taxon>Metazoa</taxon>
        <taxon>Ecdysozoa</taxon>
        <taxon>Arthropoda</taxon>
        <taxon>Hexapoda</taxon>
        <taxon>Insecta</taxon>
        <taxon>Pterygota</taxon>
        <taxon>Neoptera</taxon>
        <taxon>Polyneoptera</taxon>
        <taxon>Dictyoptera</taxon>
        <taxon>Blattodea</taxon>
        <taxon>Blattoidea</taxon>
        <taxon>Blattidae</taxon>
        <taxon>Blattinae</taxon>
        <taxon>Periplaneta</taxon>
    </lineage>
</organism>
<evidence type="ECO:0000313" key="1">
    <source>
        <dbReference type="EMBL" id="KAJ4427682.1"/>
    </source>
</evidence>
<sequence length="78" mass="8663">MAGLCEGGNEPPGSLKAKLRRADRIPGRVQEFQPRCGNAYNGSPEIFPAKYFSIDSQLKMAAPFKRFGEVNISEIEFQ</sequence>
<accession>A0ABQ8S1D6</accession>
<reference evidence="1 2" key="1">
    <citation type="journal article" date="2022" name="Allergy">
        <title>Genome assembly and annotation of Periplaneta americana reveal a comprehensive cockroach allergen profile.</title>
        <authorList>
            <person name="Wang L."/>
            <person name="Xiong Q."/>
            <person name="Saelim N."/>
            <person name="Wang L."/>
            <person name="Nong W."/>
            <person name="Wan A.T."/>
            <person name="Shi M."/>
            <person name="Liu X."/>
            <person name="Cao Q."/>
            <person name="Hui J.H.L."/>
            <person name="Sookrung N."/>
            <person name="Leung T.F."/>
            <person name="Tungtrongchitr A."/>
            <person name="Tsui S.K.W."/>
        </authorList>
    </citation>
    <scope>NUCLEOTIDE SEQUENCE [LARGE SCALE GENOMIC DNA]</scope>
    <source>
        <strain evidence="1">PWHHKU_190912</strain>
    </source>
</reference>
<comment type="caution">
    <text evidence="1">The sequence shown here is derived from an EMBL/GenBank/DDBJ whole genome shotgun (WGS) entry which is preliminary data.</text>
</comment>
<dbReference type="EMBL" id="JAJSOF020000038">
    <property type="protein sequence ID" value="KAJ4427682.1"/>
    <property type="molecule type" value="Genomic_DNA"/>
</dbReference>
<name>A0ABQ8S1D6_PERAM</name>
<gene>
    <name evidence="1" type="ORF">ANN_25331</name>
</gene>
<dbReference type="Proteomes" id="UP001148838">
    <property type="component" value="Unassembled WGS sequence"/>
</dbReference>
<keyword evidence="2" id="KW-1185">Reference proteome</keyword>